<feature type="transmembrane region" description="Helical" evidence="7">
    <location>
        <begin position="151"/>
        <end position="175"/>
    </location>
</feature>
<feature type="transmembrane region" description="Helical" evidence="7">
    <location>
        <begin position="110"/>
        <end position="131"/>
    </location>
</feature>
<comment type="similarity">
    <text evidence="5">Belongs to the SAT4 family.</text>
</comment>
<feature type="transmembrane region" description="Helical" evidence="7">
    <location>
        <begin position="216"/>
        <end position="241"/>
    </location>
</feature>
<gene>
    <name evidence="9" type="ORF">D9615_006052</name>
</gene>
<evidence type="ECO:0000256" key="4">
    <source>
        <dbReference type="ARBA" id="ARBA00023136"/>
    </source>
</evidence>
<accession>A0A8H5M315</accession>
<sequence length="365" mass="41143">MLNTSDPLVKIGITSVLCTVPAIAITIYRLWIRRGRYWADDAWALCSAVAQLVLFSGAFVRISNSSRKNVMIAAYYLMAAAFYSVIWFARLSILFSIIRIDPSASRRRRLLIVASCFLILYVVLICQLFWVCEPVPRWKEKATPQCPLPSQVIILQLVTDILADTILIVAPLKLIRNLSDQRLRRRLTIIFSTCLVTTIVSLVHAAFLFVRPDYKVVIAAIVEVCVSLIVCNIPVVVTSLLQFRREVRRNATGGPSNLHFASFRTNMGETVVPTIGPTTTTTTIGWANHFRWERRASESEDNLSHTTTTFLSNVDTTKKPIEVELLDVSGKSSDLHCVEESNLMSKNSRDRKRHDDSMQDGYSMT</sequence>
<dbReference type="Proteomes" id="UP000565441">
    <property type="component" value="Unassembled WGS sequence"/>
</dbReference>
<dbReference type="InterPro" id="IPR052337">
    <property type="entry name" value="SAT4-like"/>
</dbReference>
<feature type="domain" description="Rhodopsin" evidence="8">
    <location>
        <begin position="28"/>
        <end position="237"/>
    </location>
</feature>
<evidence type="ECO:0000259" key="8">
    <source>
        <dbReference type="Pfam" id="PF20684"/>
    </source>
</evidence>
<reference evidence="9 10" key="1">
    <citation type="journal article" date="2020" name="ISME J.">
        <title>Uncovering the hidden diversity of litter-decomposition mechanisms in mushroom-forming fungi.</title>
        <authorList>
            <person name="Floudas D."/>
            <person name="Bentzer J."/>
            <person name="Ahren D."/>
            <person name="Johansson T."/>
            <person name="Persson P."/>
            <person name="Tunlid A."/>
        </authorList>
    </citation>
    <scope>NUCLEOTIDE SEQUENCE [LARGE SCALE GENOMIC DNA]</scope>
    <source>
        <strain evidence="9 10">CBS 661.87</strain>
    </source>
</reference>
<evidence type="ECO:0000256" key="2">
    <source>
        <dbReference type="ARBA" id="ARBA00022692"/>
    </source>
</evidence>
<comment type="caution">
    <text evidence="9">The sequence shown here is derived from an EMBL/GenBank/DDBJ whole genome shotgun (WGS) entry which is preliminary data.</text>
</comment>
<comment type="subcellular location">
    <subcellularLocation>
        <location evidence="1">Membrane</location>
        <topology evidence="1">Multi-pass membrane protein</topology>
    </subcellularLocation>
</comment>
<organism evidence="9 10">
    <name type="scientific">Tricholomella constricta</name>
    <dbReference type="NCBI Taxonomy" id="117010"/>
    <lineage>
        <taxon>Eukaryota</taxon>
        <taxon>Fungi</taxon>
        <taxon>Dikarya</taxon>
        <taxon>Basidiomycota</taxon>
        <taxon>Agaricomycotina</taxon>
        <taxon>Agaricomycetes</taxon>
        <taxon>Agaricomycetidae</taxon>
        <taxon>Agaricales</taxon>
        <taxon>Tricholomatineae</taxon>
        <taxon>Lyophyllaceae</taxon>
        <taxon>Tricholomella</taxon>
    </lineage>
</organism>
<keyword evidence="10" id="KW-1185">Reference proteome</keyword>
<evidence type="ECO:0000256" key="3">
    <source>
        <dbReference type="ARBA" id="ARBA00022989"/>
    </source>
</evidence>
<evidence type="ECO:0000313" key="9">
    <source>
        <dbReference type="EMBL" id="KAF5379013.1"/>
    </source>
</evidence>
<dbReference type="AlphaFoldDB" id="A0A8H5M315"/>
<evidence type="ECO:0000256" key="6">
    <source>
        <dbReference type="SAM" id="MobiDB-lite"/>
    </source>
</evidence>
<proteinExistence type="inferred from homology"/>
<feature type="transmembrane region" description="Helical" evidence="7">
    <location>
        <begin position="12"/>
        <end position="31"/>
    </location>
</feature>
<name>A0A8H5M315_9AGAR</name>
<protein>
    <recommendedName>
        <fullName evidence="8">Rhodopsin domain-containing protein</fullName>
    </recommendedName>
</protein>
<evidence type="ECO:0000256" key="7">
    <source>
        <dbReference type="SAM" id="Phobius"/>
    </source>
</evidence>
<feature type="region of interest" description="Disordered" evidence="6">
    <location>
        <begin position="339"/>
        <end position="365"/>
    </location>
</feature>
<dbReference type="EMBL" id="JAACJP010000017">
    <property type="protein sequence ID" value="KAF5379013.1"/>
    <property type="molecule type" value="Genomic_DNA"/>
</dbReference>
<dbReference type="GO" id="GO:0016020">
    <property type="term" value="C:membrane"/>
    <property type="evidence" value="ECO:0007669"/>
    <property type="project" value="UniProtKB-SubCell"/>
</dbReference>
<keyword evidence="2 7" id="KW-0812">Transmembrane</keyword>
<dbReference type="PANTHER" id="PTHR33048:SF47">
    <property type="entry name" value="INTEGRAL MEMBRANE PROTEIN-RELATED"/>
    <property type="match status" value="1"/>
</dbReference>
<evidence type="ECO:0000256" key="5">
    <source>
        <dbReference type="ARBA" id="ARBA00038359"/>
    </source>
</evidence>
<keyword evidence="4 7" id="KW-0472">Membrane</keyword>
<dbReference type="OrthoDB" id="444631at2759"/>
<feature type="transmembrane region" description="Helical" evidence="7">
    <location>
        <begin position="187"/>
        <end position="210"/>
    </location>
</feature>
<keyword evidence="3 7" id="KW-1133">Transmembrane helix</keyword>
<dbReference type="InterPro" id="IPR049326">
    <property type="entry name" value="Rhodopsin_dom_fungi"/>
</dbReference>
<dbReference type="PANTHER" id="PTHR33048">
    <property type="entry name" value="PTH11-LIKE INTEGRAL MEMBRANE PROTEIN (AFU_ORTHOLOGUE AFUA_5G11245)"/>
    <property type="match status" value="1"/>
</dbReference>
<evidence type="ECO:0000313" key="10">
    <source>
        <dbReference type="Proteomes" id="UP000565441"/>
    </source>
</evidence>
<dbReference type="Pfam" id="PF20684">
    <property type="entry name" value="Fung_rhodopsin"/>
    <property type="match status" value="1"/>
</dbReference>
<evidence type="ECO:0000256" key="1">
    <source>
        <dbReference type="ARBA" id="ARBA00004141"/>
    </source>
</evidence>
<feature type="transmembrane region" description="Helical" evidence="7">
    <location>
        <begin position="43"/>
        <end position="62"/>
    </location>
</feature>
<feature type="transmembrane region" description="Helical" evidence="7">
    <location>
        <begin position="74"/>
        <end position="98"/>
    </location>
</feature>